<evidence type="ECO:0000256" key="10">
    <source>
        <dbReference type="ARBA" id="ARBA00054632"/>
    </source>
</evidence>
<dbReference type="GO" id="GO:0015293">
    <property type="term" value="F:symporter activity"/>
    <property type="evidence" value="ECO:0007669"/>
    <property type="project" value="UniProtKB-KW"/>
</dbReference>
<dbReference type="InterPro" id="IPR011701">
    <property type="entry name" value="MFS"/>
</dbReference>
<dbReference type="GO" id="GO:0016020">
    <property type="term" value="C:membrane"/>
    <property type="evidence" value="ECO:0007669"/>
    <property type="project" value="UniProtKB-SubCell"/>
</dbReference>
<dbReference type="PANTHER" id="PTHR11662:SF280">
    <property type="entry name" value="FI21844P1-RELATED"/>
    <property type="match status" value="1"/>
</dbReference>
<evidence type="ECO:0000256" key="5">
    <source>
        <dbReference type="ARBA" id="ARBA00022847"/>
    </source>
</evidence>
<keyword evidence="3" id="KW-0813">Transport</keyword>
<keyword evidence="7" id="KW-0915">Sodium</keyword>
<feature type="domain" description="Major facilitator superfamily (MFS) profile" evidence="13">
    <location>
        <begin position="17"/>
        <end position="437"/>
    </location>
</feature>
<evidence type="ECO:0000256" key="8">
    <source>
        <dbReference type="ARBA" id="ARBA00023136"/>
    </source>
</evidence>
<evidence type="ECO:0000256" key="9">
    <source>
        <dbReference type="ARBA" id="ARBA00023201"/>
    </source>
</evidence>
<sequence>MKPGSIVSNLGIRHLEAGLLFLLTTIIIGMRAQLSMAMVAMTDLNKTTTANPDVPVYDWNNQSTMLSSFLWGYLWLQIIAGNVGRMYGTKWFLLIAMTVNSTLCCLLPLFAHLMGSYGVMLCRALQGLCQGFCYPSIHNLISLWSPVSERGVFSSIAFSGSPFGTIITMPIVGYISSSWWGWPASFYLYGGLGYLWVILYFFLGADSPDKHPLISEKEKRYIKSDLGEDTGKMQVPWKAILTNRPFWVIWINAVAQFWCWQTLLAEMPTYMNKILKYDIKSNGLLSSIPYIVNFVTTVVSGSLADVFIKKNLMSTIWTRKMFTLVGSIIPAICLLALGFVPDGQRVLAVILLVIGVGIPAACSIGSGINHIDIAPSFAGIVLAIINSCGSCVSIFGPLSVQLIDENKKGQWAIIFTIAAVLYGVSSILFLLFATAEIQDFDPAKKEKMTKRKMKEKKHSVISVISM</sequence>
<evidence type="ECO:0000313" key="14">
    <source>
        <dbReference type="EnsemblMetazoa" id="XP_028137600.1"/>
    </source>
</evidence>
<evidence type="ECO:0000313" key="16">
    <source>
        <dbReference type="RefSeq" id="XP_028137600.1"/>
    </source>
</evidence>
<dbReference type="InParanoid" id="A0A6P7FYI0"/>
<name>A0A6P7FYI0_DIAVI</name>
<dbReference type="FunFam" id="1.20.1250.20:FF:000003">
    <property type="entry name" value="Solute carrier family 17 member 3"/>
    <property type="match status" value="1"/>
</dbReference>
<keyword evidence="15" id="KW-1185">Reference proteome</keyword>
<dbReference type="InterPro" id="IPR020846">
    <property type="entry name" value="MFS_dom"/>
</dbReference>
<accession>A0A6P7FYI0</accession>
<feature type="transmembrane region" description="Helical" evidence="12">
    <location>
        <begin position="186"/>
        <end position="203"/>
    </location>
</feature>
<dbReference type="EnsemblMetazoa" id="XM_028281799.2">
    <property type="protein sequence ID" value="XP_028137600.1"/>
    <property type="gene ID" value="LOC114332090"/>
</dbReference>
<dbReference type="FunCoup" id="A0A6P7FYI0">
    <property type="interactions" value="118"/>
</dbReference>
<evidence type="ECO:0000256" key="12">
    <source>
        <dbReference type="SAM" id="Phobius"/>
    </source>
</evidence>
<keyword evidence="9" id="KW-0406">Ion transport</keyword>
<evidence type="ECO:0000256" key="2">
    <source>
        <dbReference type="ARBA" id="ARBA00008586"/>
    </source>
</evidence>
<feature type="transmembrane region" description="Helical" evidence="12">
    <location>
        <begin position="377"/>
        <end position="399"/>
    </location>
</feature>
<dbReference type="PROSITE" id="PS50850">
    <property type="entry name" value="MFS"/>
    <property type="match status" value="1"/>
</dbReference>
<dbReference type="Proteomes" id="UP001652700">
    <property type="component" value="Unplaced"/>
</dbReference>
<evidence type="ECO:0000256" key="7">
    <source>
        <dbReference type="ARBA" id="ARBA00023053"/>
    </source>
</evidence>
<dbReference type="Pfam" id="PF07690">
    <property type="entry name" value="MFS_1"/>
    <property type="match status" value="1"/>
</dbReference>
<protein>
    <recommendedName>
        <fullName evidence="11">Putative inorganic phosphate cotransporter</fullName>
    </recommendedName>
</protein>
<keyword evidence="5" id="KW-0769">Symport</keyword>
<dbReference type="GO" id="GO:0006814">
    <property type="term" value="P:sodium ion transport"/>
    <property type="evidence" value="ECO:0007669"/>
    <property type="project" value="UniProtKB-KW"/>
</dbReference>
<dbReference type="InterPro" id="IPR036259">
    <property type="entry name" value="MFS_trans_sf"/>
</dbReference>
<keyword evidence="6 12" id="KW-1133">Transmembrane helix</keyword>
<dbReference type="PANTHER" id="PTHR11662">
    <property type="entry name" value="SOLUTE CARRIER FAMILY 17"/>
    <property type="match status" value="1"/>
</dbReference>
<dbReference type="RefSeq" id="XP_028137600.1">
    <property type="nucleotide sequence ID" value="XM_028281799.1"/>
</dbReference>
<feature type="transmembrane region" description="Helical" evidence="12">
    <location>
        <begin position="320"/>
        <end position="340"/>
    </location>
</feature>
<reference evidence="16" key="1">
    <citation type="submission" date="2025-04" db="UniProtKB">
        <authorList>
            <consortium name="RefSeq"/>
        </authorList>
    </citation>
    <scope>IDENTIFICATION</scope>
    <source>
        <tissue evidence="16">Whole insect</tissue>
    </source>
</reference>
<comment type="function">
    <text evidence="10">May be an inorganic phosphate cotransporter.</text>
</comment>
<keyword evidence="8 12" id="KW-0472">Membrane</keyword>
<dbReference type="FunFam" id="1.20.1250.20:FF:000144">
    <property type="entry name" value="Picot, isoform B"/>
    <property type="match status" value="1"/>
</dbReference>
<keyword evidence="4 12" id="KW-0812">Transmembrane</keyword>
<dbReference type="InterPro" id="IPR050382">
    <property type="entry name" value="MFS_Na/Anion_cotransporter"/>
</dbReference>
<dbReference type="Gene3D" id="1.20.1250.20">
    <property type="entry name" value="MFS general substrate transporter like domains"/>
    <property type="match status" value="2"/>
</dbReference>
<dbReference type="GO" id="GO:0006820">
    <property type="term" value="P:monoatomic anion transport"/>
    <property type="evidence" value="ECO:0007669"/>
    <property type="project" value="TreeGrafter"/>
</dbReference>
<comment type="subcellular location">
    <subcellularLocation>
        <location evidence="1">Membrane</location>
        <topology evidence="1">Multi-pass membrane protein</topology>
    </subcellularLocation>
</comment>
<dbReference type="AlphaFoldDB" id="A0A6P7FYI0"/>
<gene>
    <name evidence="16" type="primary">LOC114332090</name>
</gene>
<proteinExistence type="inferred from homology"/>
<evidence type="ECO:0000256" key="11">
    <source>
        <dbReference type="ARBA" id="ARBA00068450"/>
    </source>
</evidence>
<evidence type="ECO:0000259" key="13">
    <source>
        <dbReference type="PROSITE" id="PS50850"/>
    </source>
</evidence>
<evidence type="ECO:0000256" key="6">
    <source>
        <dbReference type="ARBA" id="ARBA00022989"/>
    </source>
</evidence>
<keyword evidence="9" id="KW-0739">Sodium transport</keyword>
<comment type="similarity">
    <text evidence="2">Belongs to the major facilitator superfamily. Sodium/anion cotransporter family.</text>
</comment>
<feature type="transmembrane region" description="Helical" evidence="12">
    <location>
        <begin position="346"/>
        <end position="365"/>
    </location>
</feature>
<feature type="transmembrane region" description="Helical" evidence="12">
    <location>
        <begin position="152"/>
        <end position="174"/>
    </location>
</feature>
<evidence type="ECO:0000256" key="1">
    <source>
        <dbReference type="ARBA" id="ARBA00004141"/>
    </source>
</evidence>
<feature type="transmembrane region" description="Helical" evidence="12">
    <location>
        <begin position="61"/>
        <end position="79"/>
    </location>
</feature>
<feature type="transmembrane region" description="Helical" evidence="12">
    <location>
        <begin position="91"/>
        <end position="111"/>
    </location>
</feature>
<dbReference type="GeneID" id="114332090"/>
<evidence type="ECO:0000256" key="3">
    <source>
        <dbReference type="ARBA" id="ARBA00022448"/>
    </source>
</evidence>
<evidence type="ECO:0000256" key="4">
    <source>
        <dbReference type="ARBA" id="ARBA00022692"/>
    </source>
</evidence>
<dbReference type="KEGG" id="dvv:114332090"/>
<dbReference type="SUPFAM" id="SSF103473">
    <property type="entry name" value="MFS general substrate transporter"/>
    <property type="match status" value="1"/>
</dbReference>
<feature type="transmembrane region" description="Helical" evidence="12">
    <location>
        <begin position="288"/>
        <end position="308"/>
    </location>
</feature>
<reference evidence="14" key="2">
    <citation type="submission" date="2025-05" db="UniProtKB">
        <authorList>
            <consortium name="EnsemblMetazoa"/>
        </authorList>
    </citation>
    <scope>IDENTIFICATION</scope>
</reference>
<feature type="transmembrane region" description="Helical" evidence="12">
    <location>
        <begin position="20"/>
        <end position="41"/>
    </location>
</feature>
<organism evidence="16">
    <name type="scientific">Diabrotica virgifera virgifera</name>
    <name type="common">western corn rootworm</name>
    <dbReference type="NCBI Taxonomy" id="50390"/>
    <lineage>
        <taxon>Eukaryota</taxon>
        <taxon>Metazoa</taxon>
        <taxon>Ecdysozoa</taxon>
        <taxon>Arthropoda</taxon>
        <taxon>Hexapoda</taxon>
        <taxon>Insecta</taxon>
        <taxon>Pterygota</taxon>
        <taxon>Neoptera</taxon>
        <taxon>Endopterygota</taxon>
        <taxon>Coleoptera</taxon>
        <taxon>Polyphaga</taxon>
        <taxon>Cucujiformia</taxon>
        <taxon>Chrysomeloidea</taxon>
        <taxon>Chrysomelidae</taxon>
        <taxon>Galerucinae</taxon>
        <taxon>Diabroticina</taxon>
        <taxon>Diabroticites</taxon>
        <taxon>Diabrotica</taxon>
    </lineage>
</organism>
<dbReference type="OrthoDB" id="2985014at2759"/>
<evidence type="ECO:0000313" key="15">
    <source>
        <dbReference type="Proteomes" id="UP001652700"/>
    </source>
</evidence>
<feature type="transmembrane region" description="Helical" evidence="12">
    <location>
        <begin position="411"/>
        <end position="435"/>
    </location>
</feature>